<feature type="transmembrane region" description="Helical" evidence="1">
    <location>
        <begin position="234"/>
        <end position="252"/>
    </location>
</feature>
<dbReference type="EMBL" id="SMKP01000088">
    <property type="protein sequence ID" value="TDD17338.1"/>
    <property type="molecule type" value="Genomic_DNA"/>
</dbReference>
<keyword evidence="1" id="KW-1133">Transmembrane helix</keyword>
<feature type="transmembrane region" description="Helical" evidence="1">
    <location>
        <begin position="332"/>
        <end position="351"/>
    </location>
</feature>
<feature type="transmembrane region" description="Helical" evidence="1">
    <location>
        <begin position="138"/>
        <end position="160"/>
    </location>
</feature>
<evidence type="ECO:0000256" key="1">
    <source>
        <dbReference type="SAM" id="Phobius"/>
    </source>
</evidence>
<keyword evidence="1" id="KW-0812">Transmembrane</keyword>
<name>A0A4R4WEA0_9ACTN</name>
<reference evidence="2 3" key="1">
    <citation type="submission" date="2019-03" db="EMBL/GenBank/DDBJ databases">
        <title>Draft genome sequences of novel Actinobacteria.</title>
        <authorList>
            <person name="Sahin N."/>
            <person name="Ay H."/>
            <person name="Saygin H."/>
        </authorList>
    </citation>
    <scope>NUCLEOTIDE SEQUENCE [LARGE SCALE GENOMIC DNA]</scope>
    <source>
        <strain evidence="2 3">KC712</strain>
    </source>
</reference>
<feature type="transmembrane region" description="Helical" evidence="1">
    <location>
        <begin position="166"/>
        <end position="183"/>
    </location>
</feature>
<feature type="transmembrane region" description="Helical" evidence="1">
    <location>
        <begin position="306"/>
        <end position="325"/>
    </location>
</feature>
<dbReference type="Proteomes" id="UP000294543">
    <property type="component" value="Unassembled WGS sequence"/>
</dbReference>
<sequence>MSQTTEPRTGMVITVPAPIARTAAAASRWAGRHGVLLAALVLIGAAMAWKAAIAQNAYFKEDDFEFVARAMENDLSFDYLTRIHFGQFMPGGFLLAWLSARLEPFGWGYAAGMVLALHACAAVAVLRMLRVVFGARPAILAPLLVFLVAPVTVPVLAWWAAGLNTVFLQVALPMAVASHWHHLRTGRLRHAVAAALWVLFGLLGFVKGFALPLALLALTAIYHGGLRRALRGHVAAWSMQLVVLAGFGALYVQRSSSAPGTGALPIFDQVAGFLWELLGSTFATTVLGGPWRWFAGNDWGVVSPPLPVVVASLVTLAAMVAVTTYYRRRAGLAWALLLGYVLVADALPVLWGRVHLLGSFAGTDTRYVADAVPLVALVAGLVLLPLPGEAEPYRRALPARERVSGVCGAALGLFVGASLVSVSAFAGYLGAERRYRYIETARAELARAAPGTVIYDRLVPPDVLPSSYGTYSLTSKVLGALAPPRLRATMQAPPAALDGMVFDDQGRLRPVDVQGVPLAPRTRDRCWPVTGGTVQVPLDNRVTRAEGTLVKLGYAARADTKVTLWMADRATDVALRAGLGRVFVLAEPGADRIVINDLPPGVCVGDVTPGRAVPRP</sequence>
<dbReference type="OrthoDB" id="3778510at2"/>
<accession>A0A4R4WEA0</accession>
<keyword evidence="1" id="KW-0472">Membrane</keyword>
<feature type="transmembrane region" description="Helical" evidence="1">
    <location>
        <begin position="195"/>
        <end position="222"/>
    </location>
</feature>
<feature type="transmembrane region" description="Helical" evidence="1">
    <location>
        <begin position="371"/>
        <end position="388"/>
    </location>
</feature>
<feature type="transmembrane region" description="Helical" evidence="1">
    <location>
        <begin position="106"/>
        <end position="126"/>
    </location>
</feature>
<evidence type="ECO:0000313" key="3">
    <source>
        <dbReference type="Proteomes" id="UP000294543"/>
    </source>
</evidence>
<feature type="transmembrane region" description="Helical" evidence="1">
    <location>
        <begin position="273"/>
        <end position="294"/>
    </location>
</feature>
<dbReference type="AlphaFoldDB" id="A0A4R4WEA0"/>
<organism evidence="2 3">
    <name type="scientific">Nonomuraea diastatica</name>
    <dbReference type="NCBI Taxonomy" id="1848329"/>
    <lineage>
        <taxon>Bacteria</taxon>
        <taxon>Bacillati</taxon>
        <taxon>Actinomycetota</taxon>
        <taxon>Actinomycetes</taxon>
        <taxon>Streptosporangiales</taxon>
        <taxon>Streptosporangiaceae</taxon>
        <taxon>Nonomuraea</taxon>
    </lineage>
</organism>
<dbReference type="RefSeq" id="WP_132513224.1">
    <property type="nucleotide sequence ID" value="NZ_SMKP01000088.1"/>
</dbReference>
<feature type="transmembrane region" description="Helical" evidence="1">
    <location>
        <begin position="35"/>
        <end position="58"/>
    </location>
</feature>
<protein>
    <recommendedName>
        <fullName evidence="4">Glycosyltransferase RgtA/B/C/D-like domain-containing protein</fullName>
    </recommendedName>
</protein>
<comment type="caution">
    <text evidence="2">The sequence shown here is derived from an EMBL/GenBank/DDBJ whole genome shotgun (WGS) entry which is preliminary data.</text>
</comment>
<evidence type="ECO:0008006" key="4">
    <source>
        <dbReference type="Google" id="ProtNLM"/>
    </source>
</evidence>
<keyword evidence="3" id="KW-1185">Reference proteome</keyword>
<proteinExistence type="predicted"/>
<gene>
    <name evidence="2" type="ORF">E1294_28080</name>
</gene>
<feature type="transmembrane region" description="Helical" evidence="1">
    <location>
        <begin position="409"/>
        <end position="431"/>
    </location>
</feature>
<evidence type="ECO:0000313" key="2">
    <source>
        <dbReference type="EMBL" id="TDD17338.1"/>
    </source>
</evidence>